<reference evidence="7 8" key="1">
    <citation type="submission" date="2018-12" db="EMBL/GenBank/DDBJ databases">
        <authorList>
            <person name="Chong R.A."/>
        </authorList>
    </citation>
    <scope>NUCLEOTIDE SEQUENCE [LARGE SCALE GENOMIC DNA]</scope>
    <source>
        <strain evidence="7 8">Mst</strain>
    </source>
</reference>
<dbReference type="GO" id="GO:0008803">
    <property type="term" value="F:bis(5'-nucleosyl)-tetraphosphatase (symmetrical) activity"/>
    <property type="evidence" value="ECO:0007669"/>
    <property type="project" value="UniProtKB-UniRule"/>
</dbReference>
<dbReference type="OrthoDB" id="9807890at2"/>
<evidence type="ECO:0000256" key="4">
    <source>
        <dbReference type="ARBA" id="ARBA00049417"/>
    </source>
</evidence>
<dbReference type="InterPro" id="IPR004843">
    <property type="entry name" value="Calcineurin-like_PHP"/>
</dbReference>
<comment type="function">
    <text evidence="1 5">Hydrolyzes diadenosine 5',5'''-P1,P4-tetraphosphate to yield ADP.</text>
</comment>
<evidence type="ECO:0000313" key="8">
    <source>
        <dbReference type="Proteomes" id="UP000298673"/>
    </source>
</evidence>
<organism evidence="7 8">
    <name type="scientific">Buchnera aphidicola</name>
    <name type="common">Muscaphis stroyani</name>
    <dbReference type="NCBI Taxonomy" id="1241869"/>
    <lineage>
        <taxon>Bacteria</taxon>
        <taxon>Pseudomonadati</taxon>
        <taxon>Pseudomonadota</taxon>
        <taxon>Gammaproteobacteria</taxon>
        <taxon>Enterobacterales</taxon>
        <taxon>Erwiniaceae</taxon>
        <taxon>Buchnera</taxon>
    </lineage>
</organism>
<comment type="similarity">
    <text evidence="2 5">Belongs to the Ap4A hydrolase family.</text>
</comment>
<dbReference type="InterPro" id="IPR004617">
    <property type="entry name" value="ApaH"/>
</dbReference>
<protein>
    <recommendedName>
        <fullName evidence="5">Bis(5'-nucleosyl)-tetraphosphatase, symmetrical</fullName>
        <ecNumber evidence="5">3.6.1.41</ecNumber>
    </recommendedName>
    <alternativeName>
        <fullName evidence="5">Ap4A hydrolase</fullName>
    </alternativeName>
    <alternativeName>
        <fullName evidence="5">Diadenosine 5',5'''-P1,P4-tetraphosphate pyrophosphohydrolase</fullName>
    </alternativeName>
    <alternativeName>
        <fullName evidence="5">Diadenosine tetraphosphatase</fullName>
    </alternativeName>
</protein>
<evidence type="ECO:0000256" key="3">
    <source>
        <dbReference type="ARBA" id="ARBA00022801"/>
    </source>
</evidence>
<accession>A0A4D6YCK9</accession>
<dbReference type="SUPFAM" id="SSF56300">
    <property type="entry name" value="Metallo-dependent phosphatases"/>
    <property type="match status" value="1"/>
</dbReference>
<dbReference type="AlphaFoldDB" id="A0A4D6YCK9"/>
<keyword evidence="3 5" id="KW-0378">Hydrolase</keyword>
<dbReference type="Pfam" id="PF00149">
    <property type="entry name" value="Metallophos"/>
    <property type="match status" value="1"/>
</dbReference>
<dbReference type="PANTHER" id="PTHR40942:SF4">
    <property type="entry name" value="CYTOCHROME C5"/>
    <property type="match status" value="1"/>
</dbReference>
<comment type="catalytic activity">
    <reaction evidence="4 5">
        <text>P(1),P(4)-bis(5'-adenosyl) tetraphosphate + H2O = 2 ADP + 2 H(+)</text>
        <dbReference type="Rhea" id="RHEA:24252"/>
        <dbReference type="ChEBI" id="CHEBI:15377"/>
        <dbReference type="ChEBI" id="CHEBI:15378"/>
        <dbReference type="ChEBI" id="CHEBI:58141"/>
        <dbReference type="ChEBI" id="CHEBI:456216"/>
        <dbReference type="EC" id="3.6.1.41"/>
    </reaction>
</comment>
<reference evidence="7 8" key="2">
    <citation type="submission" date="2019-05" db="EMBL/GenBank/DDBJ databases">
        <title>Genome evolution of the obligate endosymbiont Buchnera aphidicola.</title>
        <authorList>
            <person name="Moran N.A."/>
        </authorList>
    </citation>
    <scope>NUCLEOTIDE SEQUENCE [LARGE SCALE GENOMIC DNA]</scope>
    <source>
        <strain evidence="7 8">Mst</strain>
    </source>
</reference>
<dbReference type="PIRSF" id="PIRSF000903">
    <property type="entry name" value="B5n-ttraPtase_sm"/>
    <property type="match status" value="1"/>
</dbReference>
<dbReference type="Gene3D" id="3.60.21.10">
    <property type="match status" value="1"/>
</dbReference>
<dbReference type="PANTHER" id="PTHR40942">
    <property type="match status" value="1"/>
</dbReference>
<dbReference type="EMBL" id="CP034861">
    <property type="protein sequence ID" value="QCI24241.1"/>
    <property type="molecule type" value="Genomic_DNA"/>
</dbReference>
<sequence length="275" mass="32461">MSIYLVGDIHGCYEEFQLLLKKSSFNIEKDFLWVSGDLVSRGPDSIKVIKYLFSVRKRVKIVLGNHDLNLILIHSGIKKNKKENFFDEFLTSKDNLKLIYWLRSQPFVQIDHKNKIIMSHAGISPQWDICTAEKYSKKISEFLLSDNYALFLESMFDNNINYWSSNLNRLDRLRYSINVFTRMRYCYFDGRLNLSNKLSPLYVKHPLKPWFMFKTKIPSDYSIFFGHWSNLKGFDVPLPFFSLDTGCCWGGSLSMIRLEDKKWFSQSFIKKSVLK</sequence>
<feature type="domain" description="Calcineurin-like phosphoesterase" evidence="6">
    <location>
        <begin position="1"/>
        <end position="130"/>
    </location>
</feature>
<evidence type="ECO:0000256" key="5">
    <source>
        <dbReference type="HAMAP-Rule" id="MF_00199"/>
    </source>
</evidence>
<dbReference type="NCBIfam" id="TIGR00668">
    <property type="entry name" value="apaH"/>
    <property type="match status" value="1"/>
</dbReference>
<evidence type="ECO:0000256" key="2">
    <source>
        <dbReference type="ARBA" id="ARBA00005419"/>
    </source>
</evidence>
<dbReference type="InterPro" id="IPR029052">
    <property type="entry name" value="Metallo-depent_PP-like"/>
</dbReference>
<dbReference type="NCBIfam" id="NF001204">
    <property type="entry name" value="PRK00166.1"/>
    <property type="match status" value="1"/>
</dbReference>
<dbReference type="CDD" id="cd07422">
    <property type="entry name" value="MPP_ApaH"/>
    <property type="match status" value="1"/>
</dbReference>
<name>A0A4D6YCK9_9GAMM</name>
<dbReference type="EC" id="3.6.1.41" evidence="5"/>
<gene>
    <name evidence="5" type="primary">apaH</name>
    <name evidence="7" type="ORF">D9V75_00670</name>
</gene>
<dbReference type="Proteomes" id="UP000298673">
    <property type="component" value="Chromosome"/>
</dbReference>
<proteinExistence type="inferred from homology"/>
<evidence type="ECO:0000313" key="7">
    <source>
        <dbReference type="EMBL" id="QCI24241.1"/>
    </source>
</evidence>
<dbReference type="HAMAP" id="MF_00199">
    <property type="entry name" value="ApaH"/>
    <property type="match status" value="1"/>
</dbReference>
<evidence type="ECO:0000256" key="1">
    <source>
        <dbReference type="ARBA" id="ARBA00003413"/>
    </source>
</evidence>
<dbReference type="RefSeq" id="WP_158343286.1">
    <property type="nucleotide sequence ID" value="NZ_CP034861.1"/>
</dbReference>
<evidence type="ECO:0000259" key="6">
    <source>
        <dbReference type="Pfam" id="PF00149"/>
    </source>
</evidence>